<evidence type="ECO:0000256" key="5">
    <source>
        <dbReference type="ARBA" id="ARBA00022884"/>
    </source>
</evidence>
<dbReference type="NCBIfam" id="TIGR00436">
    <property type="entry name" value="era"/>
    <property type="match status" value="1"/>
</dbReference>
<comment type="subunit">
    <text evidence="7">Monomer.</text>
</comment>
<feature type="binding site" evidence="7">
    <location>
        <begin position="33"/>
        <end position="40"/>
    </location>
    <ligand>
        <name>GTP</name>
        <dbReference type="ChEBI" id="CHEBI:37565"/>
    </ligand>
</feature>
<evidence type="ECO:0000313" key="12">
    <source>
        <dbReference type="EMBL" id="TVU73996.1"/>
    </source>
</evidence>
<evidence type="ECO:0000256" key="4">
    <source>
        <dbReference type="ARBA" id="ARBA00022741"/>
    </source>
</evidence>
<dbReference type="InterPro" id="IPR005225">
    <property type="entry name" value="Small_GTP-bd"/>
</dbReference>
<feature type="binding site" evidence="7">
    <location>
        <begin position="80"/>
        <end position="84"/>
    </location>
    <ligand>
        <name>GTP</name>
        <dbReference type="ChEBI" id="CHEBI:37565"/>
    </ligand>
</feature>
<dbReference type="AlphaFoldDB" id="A0A558HXX5"/>
<dbReference type="PRINTS" id="PR00326">
    <property type="entry name" value="GTP1OBG"/>
</dbReference>
<dbReference type="PROSITE" id="PS50823">
    <property type="entry name" value="KH_TYPE_2"/>
    <property type="match status" value="1"/>
</dbReference>
<organism evidence="12 13">
    <name type="scientific">Cobetia crustatorum</name>
    <dbReference type="NCBI Taxonomy" id="553385"/>
    <lineage>
        <taxon>Bacteria</taxon>
        <taxon>Pseudomonadati</taxon>
        <taxon>Pseudomonadota</taxon>
        <taxon>Gammaproteobacteria</taxon>
        <taxon>Oceanospirillales</taxon>
        <taxon>Halomonadaceae</taxon>
        <taxon>Cobetia</taxon>
    </lineage>
</organism>
<dbReference type="PANTHER" id="PTHR42698:SF1">
    <property type="entry name" value="GTPASE ERA, MITOCHONDRIAL"/>
    <property type="match status" value="1"/>
</dbReference>
<dbReference type="HAMAP" id="MF_00367">
    <property type="entry name" value="GTPase_Era"/>
    <property type="match status" value="1"/>
</dbReference>
<evidence type="ECO:0000259" key="10">
    <source>
        <dbReference type="PROSITE" id="PS50823"/>
    </source>
</evidence>
<dbReference type="InterPro" id="IPR027417">
    <property type="entry name" value="P-loop_NTPase"/>
</dbReference>
<dbReference type="GO" id="GO:0000028">
    <property type="term" value="P:ribosomal small subunit assembly"/>
    <property type="evidence" value="ECO:0007669"/>
    <property type="project" value="TreeGrafter"/>
</dbReference>
<dbReference type="GO" id="GO:0070181">
    <property type="term" value="F:small ribosomal subunit rRNA binding"/>
    <property type="evidence" value="ECO:0007669"/>
    <property type="project" value="UniProtKB-UniRule"/>
</dbReference>
<dbReference type="NCBIfam" id="TIGR00231">
    <property type="entry name" value="small_GTP"/>
    <property type="match status" value="1"/>
</dbReference>
<keyword evidence="5 7" id="KW-0694">RNA-binding</keyword>
<dbReference type="Gene3D" id="3.30.300.20">
    <property type="match status" value="1"/>
</dbReference>
<feature type="region of interest" description="G5" evidence="8">
    <location>
        <begin position="175"/>
        <end position="177"/>
    </location>
</feature>
<dbReference type="GO" id="GO:0003924">
    <property type="term" value="F:GTPase activity"/>
    <property type="evidence" value="ECO:0007669"/>
    <property type="project" value="UniProtKB-UniRule"/>
</dbReference>
<keyword evidence="6 7" id="KW-0342">GTP-binding</keyword>
<keyword evidence="13" id="KW-1185">Reference proteome</keyword>
<comment type="subcellular location">
    <subcellularLocation>
        <location evidence="7">Cytoplasm</location>
    </subcellularLocation>
    <subcellularLocation>
        <location evidence="7">Cell membrane</location>
        <topology evidence="7">Peripheral membrane protein</topology>
    </subcellularLocation>
</comment>
<comment type="caution">
    <text evidence="12">The sequence shown here is derived from an EMBL/GenBank/DDBJ whole genome shotgun (WGS) entry which is preliminary data.</text>
</comment>
<keyword evidence="3 7" id="KW-0690">Ribosome biogenesis</keyword>
<dbReference type="FunFam" id="3.30.300.20:FF:000003">
    <property type="entry name" value="GTPase Era"/>
    <property type="match status" value="1"/>
</dbReference>
<proteinExistence type="inferred from homology"/>
<gene>
    <name evidence="7" type="primary">era</name>
    <name evidence="12" type="ORF">FQP86_01210</name>
</gene>
<evidence type="ECO:0000256" key="7">
    <source>
        <dbReference type="HAMAP-Rule" id="MF_00367"/>
    </source>
</evidence>
<accession>A0A558HXX5</accession>
<dbReference type="OrthoDB" id="9805918at2"/>
<dbReference type="CDD" id="cd04163">
    <property type="entry name" value="Era"/>
    <property type="match status" value="1"/>
</dbReference>
<dbReference type="Pfam" id="PF07650">
    <property type="entry name" value="KH_2"/>
    <property type="match status" value="1"/>
</dbReference>
<dbReference type="STRING" id="553385.GCA_000591415_02647"/>
<feature type="region of interest" description="G2" evidence="8">
    <location>
        <begin position="59"/>
        <end position="63"/>
    </location>
</feature>
<dbReference type="InterPro" id="IPR015946">
    <property type="entry name" value="KH_dom-like_a/b"/>
</dbReference>
<dbReference type="CDD" id="cd22534">
    <property type="entry name" value="KH-II_Era"/>
    <property type="match status" value="1"/>
</dbReference>
<dbReference type="InterPro" id="IPR030388">
    <property type="entry name" value="G_ERA_dom"/>
</dbReference>
<keyword evidence="7" id="KW-1003">Cell membrane</keyword>
<feature type="region of interest" description="G4" evidence="8">
    <location>
        <begin position="145"/>
        <end position="148"/>
    </location>
</feature>
<keyword evidence="7" id="KW-0699">rRNA-binding</keyword>
<dbReference type="GO" id="GO:0005525">
    <property type="term" value="F:GTP binding"/>
    <property type="evidence" value="ECO:0007669"/>
    <property type="project" value="UniProtKB-UniRule"/>
</dbReference>
<reference evidence="12 13" key="1">
    <citation type="submission" date="2019-07" db="EMBL/GenBank/DDBJ databases">
        <title>Diversity of Bacteria from Kongsfjorden, Arctic.</title>
        <authorList>
            <person name="Yu Y."/>
        </authorList>
    </citation>
    <scope>NUCLEOTIDE SEQUENCE [LARGE SCALE GENOMIC DNA]</scope>
    <source>
        <strain evidence="12 13">SM1923</strain>
    </source>
</reference>
<feature type="domain" description="KH type-2" evidence="10">
    <location>
        <begin position="227"/>
        <end position="304"/>
    </location>
</feature>
<comment type="function">
    <text evidence="7">An essential GTPase that binds both GDP and GTP, with rapid nucleotide exchange. Plays a role in 16S rRNA processing and 30S ribosomal subunit biogenesis and possibly also in cell cycle regulation and energy metabolism.</text>
</comment>
<evidence type="ECO:0000256" key="3">
    <source>
        <dbReference type="ARBA" id="ARBA00022517"/>
    </source>
</evidence>
<dbReference type="EMBL" id="VNFH01000001">
    <property type="protein sequence ID" value="TVU73996.1"/>
    <property type="molecule type" value="Genomic_DNA"/>
</dbReference>
<dbReference type="InterPro" id="IPR006073">
    <property type="entry name" value="GTP-bd"/>
</dbReference>
<dbReference type="InterPro" id="IPR009019">
    <property type="entry name" value="KH_sf_prok-type"/>
</dbReference>
<evidence type="ECO:0000259" key="11">
    <source>
        <dbReference type="PROSITE" id="PS51713"/>
    </source>
</evidence>
<evidence type="ECO:0000256" key="2">
    <source>
        <dbReference type="ARBA" id="ARBA00020484"/>
    </source>
</evidence>
<dbReference type="GO" id="GO:0005829">
    <property type="term" value="C:cytosol"/>
    <property type="evidence" value="ECO:0007669"/>
    <property type="project" value="TreeGrafter"/>
</dbReference>
<dbReference type="PANTHER" id="PTHR42698">
    <property type="entry name" value="GTPASE ERA"/>
    <property type="match status" value="1"/>
</dbReference>
<feature type="region of interest" description="G1" evidence="8">
    <location>
        <begin position="33"/>
        <end position="40"/>
    </location>
</feature>
<dbReference type="Gene3D" id="3.40.50.300">
    <property type="entry name" value="P-loop containing nucleotide triphosphate hydrolases"/>
    <property type="match status" value="1"/>
</dbReference>
<keyword evidence="4 7" id="KW-0547">Nucleotide-binding</keyword>
<evidence type="ECO:0000256" key="8">
    <source>
        <dbReference type="PROSITE-ProRule" id="PRU01050"/>
    </source>
</evidence>
<sequence length="321" mass="36789">MTEHDTVEHDVVEASLEEQPLPDTRCGFVAIVGRPNVGKSTLMNHILGQKVSITSRRPQTTRHQVMGIHTEGGTQCVFVDTPGIHIMQRDRNKAINRYMNQAATQALRDVDAVVFIVDRTRWMEEDQIVLEKLTNVKAPVFLVVNKIDWLKDKSTLGPWLKSLQERRDFTAIIPMSAKHGTNIDLLLENVMAHLPQGEHMFADDQITNKSSRFLASELVREKVMRQLGDELPYQMTVEIEEFKTDQRGTLHISALMMVERQGQKKILIGENGERIKNIGREARLEMERAFDAKIMLNLWVKVKRGWSDDERALKSLGYNHD</sequence>
<feature type="domain" description="Era-type G" evidence="11">
    <location>
        <begin position="25"/>
        <end position="196"/>
    </location>
</feature>
<evidence type="ECO:0000256" key="6">
    <source>
        <dbReference type="ARBA" id="ARBA00023134"/>
    </source>
</evidence>
<comment type="similarity">
    <text evidence="1 7 8 9">Belongs to the TRAFAC class TrmE-Era-EngA-EngB-Septin-like GTPase superfamily. Era GTPase family.</text>
</comment>
<evidence type="ECO:0000313" key="13">
    <source>
        <dbReference type="Proteomes" id="UP000319941"/>
    </source>
</evidence>
<dbReference type="PROSITE" id="PS51713">
    <property type="entry name" value="G_ERA"/>
    <property type="match status" value="1"/>
</dbReference>
<dbReference type="FunFam" id="3.40.50.300:FF:000094">
    <property type="entry name" value="GTPase Era"/>
    <property type="match status" value="1"/>
</dbReference>
<dbReference type="GO" id="GO:0005886">
    <property type="term" value="C:plasma membrane"/>
    <property type="evidence" value="ECO:0007669"/>
    <property type="project" value="UniProtKB-SubCell"/>
</dbReference>
<dbReference type="Pfam" id="PF01926">
    <property type="entry name" value="MMR_HSR1"/>
    <property type="match status" value="1"/>
</dbReference>
<keyword evidence="7" id="KW-0472">Membrane</keyword>
<feature type="region of interest" description="G3" evidence="8">
    <location>
        <begin position="80"/>
        <end position="83"/>
    </location>
</feature>
<dbReference type="GO" id="GO:0043024">
    <property type="term" value="F:ribosomal small subunit binding"/>
    <property type="evidence" value="ECO:0007669"/>
    <property type="project" value="TreeGrafter"/>
</dbReference>
<dbReference type="InterPro" id="IPR005662">
    <property type="entry name" value="GTPase_Era-like"/>
</dbReference>
<feature type="binding site" evidence="7">
    <location>
        <begin position="145"/>
        <end position="148"/>
    </location>
    <ligand>
        <name>GTP</name>
        <dbReference type="ChEBI" id="CHEBI:37565"/>
    </ligand>
</feature>
<dbReference type="NCBIfam" id="NF000908">
    <property type="entry name" value="PRK00089.1"/>
    <property type="match status" value="1"/>
</dbReference>
<dbReference type="SUPFAM" id="SSF54814">
    <property type="entry name" value="Prokaryotic type KH domain (KH-domain type II)"/>
    <property type="match status" value="1"/>
</dbReference>
<keyword evidence="7" id="KW-0963">Cytoplasm</keyword>
<evidence type="ECO:0000256" key="1">
    <source>
        <dbReference type="ARBA" id="ARBA00007921"/>
    </source>
</evidence>
<dbReference type="RefSeq" id="WP_084488103.1">
    <property type="nucleotide sequence ID" value="NZ_CAWOWR010000001.1"/>
</dbReference>
<protein>
    <recommendedName>
        <fullName evidence="2 7">GTPase Era</fullName>
    </recommendedName>
</protein>
<dbReference type="SUPFAM" id="SSF52540">
    <property type="entry name" value="P-loop containing nucleoside triphosphate hydrolases"/>
    <property type="match status" value="1"/>
</dbReference>
<dbReference type="InterPro" id="IPR004044">
    <property type="entry name" value="KH_dom_type_2"/>
</dbReference>
<name>A0A558HXX5_9GAMM</name>
<evidence type="ECO:0000256" key="9">
    <source>
        <dbReference type="RuleBase" id="RU003761"/>
    </source>
</evidence>
<dbReference type="Proteomes" id="UP000319941">
    <property type="component" value="Unassembled WGS sequence"/>
</dbReference>